<dbReference type="SMART" id="SM00066">
    <property type="entry name" value="GAL4"/>
    <property type="match status" value="1"/>
</dbReference>
<dbReference type="GO" id="GO:0000981">
    <property type="term" value="F:DNA-binding transcription factor activity, RNA polymerase II-specific"/>
    <property type="evidence" value="ECO:0007669"/>
    <property type="project" value="InterPro"/>
</dbReference>
<dbReference type="SUPFAM" id="SSF57701">
    <property type="entry name" value="Zn2/Cys6 DNA-binding domain"/>
    <property type="match status" value="1"/>
</dbReference>
<gene>
    <name evidence="7" type="ORF">Focb16_v003223</name>
</gene>
<dbReference type="PANTHER" id="PTHR47540">
    <property type="entry name" value="THIAMINE REPRESSIBLE GENES REGULATORY PROTEIN THI5"/>
    <property type="match status" value="1"/>
</dbReference>
<proteinExistence type="predicted"/>
<reference evidence="7 8" key="1">
    <citation type="journal article" date="2019" name="Microbiol. Resour. Announc.">
        <title>High-quality draft genome sequence of Fusarium oxysporum f. sp. cubense strain 160527, a causal agent of Panama disease.</title>
        <authorList>
            <person name="Asai S."/>
            <person name="Ayukawa Y."/>
            <person name="Gan P."/>
            <person name="Masuda S."/>
            <person name="Komatsu K."/>
            <person name="Shirasu K."/>
            <person name="Arie T."/>
        </authorList>
    </citation>
    <scope>NUCLEOTIDE SEQUENCE [LARGE SCALE GENOMIC DNA]</scope>
    <source>
        <strain evidence="7 8">160527</strain>
    </source>
</reference>
<feature type="domain" description="Zn(2)-C6 fungal-type" evidence="6">
    <location>
        <begin position="16"/>
        <end position="45"/>
    </location>
</feature>
<dbReference type="EMBL" id="SRMI01000012">
    <property type="protein sequence ID" value="TVY59862.1"/>
    <property type="molecule type" value="Genomic_DNA"/>
</dbReference>
<protein>
    <recommendedName>
        <fullName evidence="6">Zn(2)-C6 fungal-type domain-containing protein</fullName>
    </recommendedName>
</protein>
<dbReference type="PROSITE" id="PS50048">
    <property type="entry name" value="ZN2_CY6_FUNGAL_2"/>
    <property type="match status" value="1"/>
</dbReference>
<dbReference type="AlphaFoldDB" id="A0A559KKG2"/>
<keyword evidence="2" id="KW-0805">Transcription regulation</keyword>
<dbReference type="GO" id="GO:0005634">
    <property type="term" value="C:nucleus"/>
    <property type="evidence" value="ECO:0007669"/>
    <property type="project" value="UniProtKB-SubCell"/>
</dbReference>
<organism evidence="7 8">
    <name type="scientific">Fusarium oxysporum f. sp. cubense</name>
    <dbReference type="NCBI Taxonomy" id="61366"/>
    <lineage>
        <taxon>Eukaryota</taxon>
        <taxon>Fungi</taxon>
        <taxon>Dikarya</taxon>
        <taxon>Ascomycota</taxon>
        <taxon>Pezizomycotina</taxon>
        <taxon>Sordariomycetes</taxon>
        <taxon>Hypocreomycetidae</taxon>
        <taxon>Hypocreales</taxon>
        <taxon>Nectriaceae</taxon>
        <taxon>Fusarium</taxon>
        <taxon>Fusarium oxysporum species complex</taxon>
    </lineage>
</organism>
<dbReference type="PANTHER" id="PTHR47540:SF4">
    <property type="entry name" value="TRANSCRIPTION FACTOR RGLT"/>
    <property type="match status" value="1"/>
</dbReference>
<dbReference type="InterPro" id="IPR001138">
    <property type="entry name" value="Zn2Cys6_DnaBD"/>
</dbReference>
<evidence type="ECO:0000256" key="2">
    <source>
        <dbReference type="ARBA" id="ARBA00023015"/>
    </source>
</evidence>
<dbReference type="GO" id="GO:0043565">
    <property type="term" value="F:sequence-specific DNA binding"/>
    <property type="evidence" value="ECO:0007669"/>
    <property type="project" value="TreeGrafter"/>
</dbReference>
<dbReference type="Pfam" id="PF00172">
    <property type="entry name" value="Zn_clus"/>
    <property type="match status" value="1"/>
</dbReference>
<evidence type="ECO:0000313" key="7">
    <source>
        <dbReference type="EMBL" id="TVY59862.1"/>
    </source>
</evidence>
<dbReference type="GO" id="GO:0045944">
    <property type="term" value="P:positive regulation of transcription by RNA polymerase II"/>
    <property type="evidence" value="ECO:0007669"/>
    <property type="project" value="TreeGrafter"/>
</dbReference>
<evidence type="ECO:0000256" key="1">
    <source>
        <dbReference type="ARBA" id="ARBA00004123"/>
    </source>
</evidence>
<accession>A0A559KKG2</accession>
<dbReference type="Proteomes" id="UP000320707">
    <property type="component" value="Unassembled WGS sequence"/>
</dbReference>
<dbReference type="Gene3D" id="4.10.240.10">
    <property type="entry name" value="Zn(2)-C6 fungal-type DNA-binding domain"/>
    <property type="match status" value="1"/>
</dbReference>
<evidence type="ECO:0000313" key="8">
    <source>
        <dbReference type="Proteomes" id="UP000320707"/>
    </source>
</evidence>
<dbReference type="InterPro" id="IPR036864">
    <property type="entry name" value="Zn2-C6_fun-type_DNA-bd_sf"/>
</dbReference>
<sequence>MESPRAKGPAREIRKTCDHCRKRKIKCSNENPCARCHRFGLSCRYSPTRPLGRPLKRRGTPPNQCSSAAARPNEGLLFESPDIPEEFDSAMTLDTLAAPMTFPTPPDEFCWSEWSALDAMMSAAYPPNDTSQNQRTQTHVEKSQVVGGVNNPDSNTQCQCGEMVREHMNNRSRTHDLSGIVTRQRKSAELAQKVLDCNSCGDINNAPSQIAGNVLLFGAVMTEATSSCQSFIRDLEQRALVPGDEQSYTQICLALMDPNDHHIEYKLERQYVWPLAKVLLRIETDKLSRICIAFIMRQWRVHERGHELCRAGTTCKKIKTTDASHPADFCPRSIEPASFFSCLRTAKHLQSVITSLQKDLEL</sequence>
<comment type="subcellular location">
    <subcellularLocation>
        <location evidence="1">Nucleus</location>
    </subcellularLocation>
</comment>
<name>A0A559KKG2_FUSOC</name>
<comment type="caution">
    <text evidence="7">The sequence shown here is derived from an EMBL/GenBank/DDBJ whole genome shotgun (WGS) entry which is preliminary data.</text>
</comment>
<evidence type="ECO:0000256" key="5">
    <source>
        <dbReference type="ARBA" id="ARBA00023242"/>
    </source>
</evidence>
<dbReference type="CDD" id="cd00067">
    <property type="entry name" value="GAL4"/>
    <property type="match status" value="1"/>
</dbReference>
<evidence type="ECO:0000256" key="4">
    <source>
        <dbReference type="ARBA" id="ARBA00023163"/>
    </source>
</evidence>
<dbReference type="InterPro" id="IPR051711">
    <property type="entry name" value="Stress_Response_Reg"/>
</dbReference>
<dbReference type="PROSITE" id="PS00463">
    <property type="entry name" value="ZN2_CY6_FUNGAL_1"/>
    <property type="match status" value="1"/>
</dbReference>
<dbReference type="GO" id="GO:0008270">
    <property type="term" value="F:zinc ion binding"/>
    <property type="evidence" value="ECO:0007669"/>
    <property type="project" value="InterPro"/>
</dbReference>
<keyword evidence="5" id="KW-0539">Nucleus</keyword>
<evidence type="ECO:0000256" key="3">
    <source>
        <dbReference type="ARBA" id="ARBA00023125"/>
    </source>
</evidence>
<keyword evidence="4" id="KW-0804">Transcription</keyword>
<keyword evidence="3" id="KW-0238">DNA-binding</keyword>
<evidence type="ECO:0000259" key="6">
    <source>
        <dbReference type="PROSITE" id="PS50048"/>
    </source>
</evidence>